<evidence type="ECO:0000313" key="5">
    <source>
        <dbReference type="Proteomes" id="UP000636800"/>
    </source>
</evidence>
<sequence length="121" mass="13152">MMLLSINQQQTTTSSYRKVSECNLSSLPCFSSESIPFIIFLLSHLEATMAFKHVRAANGGLTVEEFKEWLKSFDVDGDGRIGRDELRRAIRSIGGGSAGGRVSGESAKPTQTPTVSSTIPR</sequence>
<keyword evidence="5" id="KW-1185">Reference proteome</keyword>
<dbReference type="Proteomes" id="UP000636800">
    <property type="component" value="Chromosome 1"/>
</dbReference>
<reference evidence="4 5" key="1">
    <citation type="journal article" date="2020" name="Nat. Food">
        <title>A phased Vanilla planifolia genome enables genetic improvement of flavour and production.</title>
        <authorList>
            <person name="Hasing T."/>
            <person name="Tang H."/>
            <person name="Brym M."/>
            <person name="Khazi F."/>
            <person name="Huang T."/>
            <person name="Chambers A.H."/>
        </authorList>
    </citation>
    <scope>NUCLEOTIDE SEQUENCE [LARGE SCALE GENOMIC DNA]</scope>
    <source>
        <tissue evidence="4">Leaf</tissue>
    </source>
</reference>
<dbReference type="GO" id="GO:0005509">
    <property type="term" value="F:calcium ion binding"/>
    <property type="evidence" value="ECO:0007669"/>
    <property type="project" value="InterPro"/>
</dbReference>
<dbReference type="InterPro" id="IPR018247">
    <property type="entry name" value="EF_Hand_1_Ca_BS"/>
</dbReference>
<proteinExistence type="predicted"/>
<dbReference type="Gene3D" id="1.10.238.10">
    <property type="entry name" value="EF-hand"/>
    <property type="match status" value="1"/>
</dbReference>
<evidence type="ECO:0000256" key="1">
    <source>
        <dbReference type="ARBA" id="ARBA00022837"/>
    </source>
</evidence>
<evidence type="ECO:0000313" key="4">
    <source>
        <dbReference type="EMBL" id="KAG0499387.1"/>
    </source>
</evidence>
<name>A0A835VHT5_VANPL</name>
<feature type="domain" description="EF-hand" evidence="3">
    <location>
        <begin position="61"/>
        <end position="96"/>
    </location>
</feature>
<feature type="compositionally biased region" description="Polar residues" evidence="2">
    <location>
        <begin position="108"/>
        <end position="121"/>
    </location>
</feature>
<dbReference type="CDD" id="cd00051">
    <property type="entry name" value="EFh"/>
    <property type="match status" value="1"/>
</dbReference>
<dbReference type="SMART" id="SM00054">
    <property type="entry name" value="EFh"/>
    <property type="match status" value="1"/>
</dbReference>
<dbReference type="PROSITE" id="PS00018">
    <property type="entry name" value="EF_HAND_1"/>
    <property type="match status" value="1"/>
</dbReference>
<keyword evidence="1" id="KW-0106">Calcium</keyword>
<protein>
    <recommendedName>
        <fullName evidence="3">EF-hand domain-containing protein</fullName>
    </recommendedName>
</protein>
<dbReference type="EMBL" id="JADCNL010000001">
    <property type="protein sequence ID" value="KAG0499387.1"/>
    <property type="molecule type" value="Genomic_DNA"/>
</dbReference>
<feature type="region of interest" description="Disordered" evidence="2">
    <location>
        <begin position="94"/>
        <end position="121"/>
    </location>
</feature>
<dbReference type="PROSITE" id="PS50222">
    <property type="entry name" value="EF_HAND_2"/>
    <property type="match status" value="1"/>
</dbReference>
<evidence type="ECO:0000259" key="3">
    <source>
        <dbReference type="PROSITE" id="PS50222"/>
    </source>
</evidence>
<accession>A0A835VHT5</accession>
<dbReference type="SUPFAM" id="SSF47473">
    <property type="entry name" value="EF-hand"/>
    <property type="match status" value="1"/>
</dbReference>
<dbReference type="InterPro" id="IPR002048">
    <property type="entry name" value="EF_hand_dom"/>
</dbReference>
<organism evidence="4 5">
    <name type="scientific">Vanilla planifolia</name>
    <name type="common">Vanilla</name>
    <dbReference type="NCBI Taxonomy" id="51239"/>
    <lineage>
        <taxon>Eukaryota</taxon>
        <taxon>Viridiplantae</taxon>
        <taxon>Streptophyta</taxon>
        <taxon>Embryophyta</taxon>
        <taxon>Tracheophyta</taxon>
        <taxon>Spermatophyta</taxon>
        <taxon>Magnoliopsida</taxon>
        <taxon>Liliopsida</taxon>
        <taxon>Asparagales</taxon>
        <taxon>Orchidaceae</taxon>
        <taxon>Vanilloideae</taxon>
        <taxon>Vanilleae</taxon>
        <taxon>Vanilla</taxon>
    </lineage>
</organism>
<evidence type="ECO:0000256" key="2">
    <source>
        <dbReference type="SAM" id="MobiDB-lite"/>
    </source>
</evidence>
<gene>
    <name evidence="4" type="ORF">HPP92_004078</name>
</gene>
<dbReference type="Pfam" id="PF13405">
    <property type="entry name" value="EF-hand_6"/>
    <property type="match status" value="1"/>
</dbReference>
<dbReference type="InterPro" id="IPR011992">
    <property type="entry name" value="EF-hand-dom_pair"/>
</dbReference>
<dbReference type="AlphaFoldDB" id="A0A835VHT5"/>
<comment type="caution">
    <text evidence="4">The sequence shown here is derived from an EMBL/GenBank/DDBJ whole genome shotgun (WGS) entry which is preliminary data.</text>
</comment>
<dbReference type="OrthoDB" id="730489at2759"/>